<dbReference type="InterPro" id="IPR011009">
    <property type="entry name" value="Kinase-like_dom_sf"/>
</dbReference>
<proteinExistence type="predicted"/>
<evidence type="ECO:0000313" key="3">
    <source>
        <dbReference type="Proteomes" id="UP000053039"/>
    </source>
</evidence>
<dbReference type="AlphaFoldDB" id="A0A101N8D0"/>
<reference evidence="2 3" key="1">
    <citation type="submission" date="2015-10" db="EMBL/GenBank/DDBJ databases">
        <title>Draft genome sequence of Streptomyces pseudovenezuelae DSM 40212, type strain for the species Streptomyces pseudovenezuelae.</title>
        <authorList>
            <person name="Ruckert C."/>
            <person name="Winkler A."/>
            <person name="Kalinowski J."/>
            <person name="Kampfer P."/>
            <person name="Glaeser S."/>
        </authorList>
    </citation>
    <scope>NUCLEOTIDE SEQUENCE [LARGE SCALE GENOMIC DNA]</scope>
    <source>
        <strain evidence="2 3">DSM 40212</strain>
    </source>
</reference>
<dbReference type="Proteomes" id="UP000053039">
    <property type="component" value="Unassembled WGS sequence"/>
</dbReference>
<dbReference type="SUPFAM" id="SSF56112">
    <property type="entry name" value="Protein kinase-like (PK-like)"/>
    <property type="match status" value="1"/>
</dbReference>
<dbReference type="OrthoDB" id="30633at2"/>
<dbReference type="InterPro" id="IPR002575">
    <property type="entry name" value="Aminoglycoside_PTrfase"/>
</dbReference>
<organism evidence="2 3">
    <name type="scientific">Streptomyces pseudovenezuelae</name>
    <dbReference type="NCBI Taxonomy" id="67350"/>
    <lineage>
        <taxon>Bacteria</taxon>
        <taxon>Bacillati</taxon>
        <taxon>Actinomycetota</taxon>
        <taxon>Actinomycetes</taxon>
        <taxon>Kitasatosporales</taxon>
        <taxon>Streptomycetaceae</taxon>
        <taxon>Streptomyces</taxon>
        <taxon>Streptomyces aurantiacus group</taxon>
    </lineage>
</organism>
<accession>A0A101N8D0</accession>
<feature type="domain" description="Aminoglycoside phosphotransferase" evidence="1">
    <location>
        <begin position="22"/>
        <end position="256"/>
    </location>
</feature>
<keyword evidence="2" id="KW-0808">Transferase</keyword>
<sequence>MRDTGGFIADAYRLGAGPWTMTPVTRGALGQIWKLSGNGTAWAVKELLFEKDEPDVSAESALRDAAETLGISAPRLLSDRGGAHVVRLPEGSWAKLYDWVDGTAADPSDPEILSWCGRTLALLHQAGEGAGGTPSGWYEECPQDGDWARLLERVGRAGMPWAERLERFVATTAAELGHHVSPSEPGDVVTSHLDMRPHNVLVGADGPVLLDWDNAGPVSAERELARALYVWSGGEDLDTEAARRVVRAYRETGGRAVVKGPGAFSMLFATTLNYVYVQAECAVDPTVTAEQRGFASRETAALLACPPQPATVLRLTEAVEAEAYR</sequence>
<dbReference type="RefSeq" id="WP_031038549.1">
    <property type="nucleotide sequence ID" value="NZ_KQ948146.1"/>
</dbReference>
<dbReference type="Pfam" id="PF01636">
    <property type="entry name" value="APH"/>
    <property type="match status" value="1"/>
</dbReference>
<dbReference type="Gene3D" id="3.90.1200.10">
    <property type="match status" value="1"/>
</dbReference>
<protein>
    <submittedName>
        <fullName evidence="2">Phosphotransferase</fullName>
    </submittedName>
</protein>
<dbReference type="GO" id="GO:0016740">
    <property type="term" value="F:transferase activity"/>
    <property type="evidence" value="ECO:0007669"/>
    <property type="project" value="UniProtKB-KW"/>
</dbReference>
<name>A0A101N8D0_9ACTN</name>
<evidence type="ECO:0000259" key="1">
    <source>
        <dbReference type="Pfam" id="PF01636"/>
    </source>
</evidence>
<evidence type="ECO:0000313" key="2">
    <source>
        <dbReference type="EMBL" id="KUM88425.1"/>
    </source>
</evidence>
<gene>
    <name evidence="2" type="ORF">AQI94_12350</name>
</gene>
<dbReference type="EMBL" id="LMWM01000010">
    <property type="protein sequence ID" value="KUM88425.1"/>
    <property type="molecule type" value="Genomic_DNA"/>
</dbReference>
<comment type="caution">
    <text evidence="2">The sequence shown here is derived from an EMBL/GenBank/DDBJ whole genome shotgun (WGS) entry which is preliminary data.</text>
</comment>